<accession>A0A089XPP4</accession>
<gene>
    <name evidence="2" type="ORF">B8W88_02090</name>
    <name evidence="3" type="ORF">BW154_10190</name>
    <name evidence="1" type="ORF">QUD52_01215</name>
</gene>
<comment type="caution">
    <text evidence="2">The sequence shown here is derived from an EMBL/GenBank/DDBJ whole genome shotgun (WGS) entry which is preliminary data.</text>
</comment>
<reference evidence="3" key="1">
    <citation type="submission" date="2017-01" db="EMBL/GenBank/DDBJ databases">
        <authorList>
            <person name="Lo R."/>
        </authorList>
    </citation>
    <scope>NUCLEOTIDE SEQUENCE</scope>
    <source>
        <strain evidence="3">537</strain>
    </source>
</reference>
<dbReference type="GeneID" id="89632736"/>
<dbReference type="InterPro" id="IPR052928">
    <property type="entry name" value="Desiccation-related_membrane"/>
</dbReference>
<name>A0A089XPP4_9LACT</name>
<dbReference type="PANTHER" id="PTHR35792:SF2">
    <property type="entry name" value="GENERAL STRESS PROTEIN"/>
    <property type="match status" value="1"/>
</dbReference>
<evidence type="ECO:0000313" key="4">
    <source>
        <dbReference type="Proteomes" id="UP000215635"/>
    </source>
</evidence>
<evidence type="ECO:0000313" key="1">
    <source>
        <dbReference type="EMBL" id="MDM7545656.1"/>
    </source>
</evidence>
<dbReference type="Pfam" id="PF12732">
    <property type="entry name" value="YtxH"/>
    <property type="match status" value="1"/>
</dbReference>
<evidence type="ECO:0000313" key="3">
    <source>
        <dbReference type="EMBL" id="PFG89811.1"/>
    </source>
</evidence>
<dbReference type="Proteomes" id="UP000215635">
    <property type="component" value="Unassembled WGS sequence"/>
</dbReference>
<dbReference type="AlphaFoldDB" id="A0A089XPP4"/>
<reference evidence="1" key="4">
    <citation type="submission" date="2023-06" db="EMBL/GenBank/DDBJ databases">
        <title>Draft Genome Sequences of lactic acid bacteria strains isolated from fermented milk products.</title>
        <authorList>
            <person name="Elcheninov A.G."/>
            <person name="Klyukina A."/>
            <person name="Zayulina K.S."/>
            <person name="Gavirova L.A."/>
            <person name="Shcherbakova P.A."/>
            <person name="Shestakov A.I."/>
            <person name="Kublanov I.V."/>
            <person name="Kochetkova T.V."/>
        </authorList>
    </citation>
    <scope>NUCLEOTIDE SEQUENCE</scope>
    <source>
        <strain evidence="1">TOM.142</strain>
    </source>
</reference>
<dbReference type="InterPro" id="IPR024623">
    <property type="entry name" value="YtxH"/>
</dbReference>
<organism evidence="2 4">
    <name type="scientific">Lactococcus lactis</name>
    <dbReference type="NCBI Taxonomy" id="1358"/>
    <lineage>
        <taxon>Bacteria</taxon>
        <taxon>Bacillati</taxon>
        <taxon>Bacillota</taxon>
        <taxon>Bacilli</taxon>
        <taxon>Lactobacillales</taxon>
        <taxon>Streptococcaceae</taxon>
        <taxon>Lactococcus</taxon>
    </lineage>
</organism>
<protein>
    <submittedName>
        <fullName evidence="1">YtxH domain-containing protein</fullName>
    </submittedName>
</protein>
<dbReference type="Proteomes" id="UP001240905">
    <property type="component" value="Unassembled WGS sequence"/>
</dbReference>
<evidence type="ECO:0000313" key="2">
    <source>
        <dbReference type="EMBL" id="PAK89965.1"/>
    </source>
</evidence>
<dbReference type="EMBL" id="NCWV01000002">
    <property type="protein sequence ID" value="PAK89965.1"/>
    <property type="molecule type" value="Genomic_DNA"/>
</dbReference>
<dbReference type="PANTHER" id="PTHR35792">
    <property type="entry name" value="GENERAL STRESS PROTEIN"/>
    <property type="match status" value="1"/>
</dbReference>
<proteinExistence type="predicted"/>
<sequence>MSKKTGFLVGALVGAAAALFLAPKKGSELREGAGKIYDDLKENPQETLTGMRDTALDFSAEKFNEIKEKFDSGEISADKAKEFLLSKRDLIMEKVDSGELSKDSVVDFFNDTKDAVVEKINSMKDSGEELFDENESDISEEAAEVVAKFSDAKDEVKEDIDTESLAEEAKKIADKAKELTNFPDEKE</sequence>
<reference evidence="3" key="3">
    <citation type="journal article" date="2018" name="Food Control">
        <title>Characterization of Lactococcus lactis isolates from herbs, fruits and vegetables for use as biopreservatives against Listeria monocytogenes in cheese.</title>
        <authorList>
            <person name="Ho V."/>
            <person name="Lo R."/>
            <person name="Bansal N."/>
            <person name="Turner M.S."/>
        </authorList>
    </citation>
    <scope>NUCLEOTIDE SEQUENCE</scope>
    <source>
        <strain evidence="3">537</strain>
    </source>
</reference>
<dbReference type="Proteomes" id="UP000225275">
    <property type="component" value="Unassembled WGS sequence"/>
</dbReference>
<dbReference type="EMBL" id="MTJS01000002">
    <property type="protein sequence ID" value="PFG89811.1"/>
    <property type="molecule type" value="Genomic_DNA"/>
</dbReference>
<dbReference type="EMBL" id="JAUCAE010000001">
    <property type="protein sequence ID" value="MDM7545656.1"/>
    <property type="molecule type" value="Genomic_DNA"/>
</dbReference>
<reference evidence="2 4" key="2">
    <citation type="submission" date="2017-04" db="EMBL/GenBank/DDBJ databases">
        <title>Kefir bacterial isolates.</title>
        <authorList>
            <person name="Kim Y."/>
            <person name="Blasche S."/>
            <person name="Patil K.R."/>
        </authorList>
    </citation>
    <scope>NUCLEOTIDE SEQUENCE [LARGE SCALE GENOMIC DNA]</scope>
    <source>
        <strain evidence="2 4">OG2</strain>
    </source>
</reference>
<dbReference type="KEGG" id="llj:LG36_0585"/>
<dbReference type="RefSeq" id="WP_015425946.1">
    <property type="nucleotide sequence ID" value="NZ_CABJEC010000003.1"/>
</dbReference>